<dbReference type="CDD" id="cd00077">
    <property type="entry name" value="HDc"/>
    <property type="match status" value="1"/>
</dbReference>
<evidence type="ECO:0000259" key="1">
    <source>
        <dbReference type="PROSITE" id="PS51831"/>
    </source>
</evidence>
<dbReference type="InterPro" id="IPR006674">
    <property type="entry name" value="HD_domain"/>
</dbReference>
<comment type="caution">
    <text evidence="2">The sequence shown here is derived from an EMBL/GenBank/DDBJ whole genome shotgun (WGS) entry which is preliminary data.</text>
</comment>
<dbReference type="EMBL" id="JAPRAT010000008">
    <property type="protein sequence ID" value="MCZ0702701.1"/>
    <property type="molecule type" value="Genomic_DNA"/>
</dbReference>
<name>A0A9J6RAW2_9BACI</name>
<proteinExistence type="predicted"/>
<evidence type="ECO:0000313" key="2">
    <source>
        <dbReference type="EMBL" id="MCZ0702701.1"/>
    </source>
</evidence>
<protein>
    <submittedName>
        <fullName evidence="2">HD domain-containing protein</fullName>
    </submittedName>
</protein>
<dbReference type="Proteomes" id="UP001084197">
    <property type="component" value="Unassembled WGS sequence"/>
</dbReference>
<dbReference type="SMART" id="SM00471">
    <property type="entry name" value="HDc"/>
    <property type="match status" value="1"/>
</dbReference>
<reference evidence="2" key="1">
    <citation type="submission" date="2022-11" db="EMBL/GenBank/DDBJ databases">
        <title>WGS of Natronobacillus azotifigens 24KS-1, an anaerobic diazotrophic haloalkaliphile from soda-rich habitats.</title>
        <authorList>
            <person name="Sorokin D.Y."/>
            <person name="Merkel A.Y."/>
        </authorList>
    </citation>
    <scope>NUCLEOTIDE SEQUENCE</scope>
    <source>
        <strain evidence="2">24KS-1</strain>
    </source>
</reference>
<dbReference type="PANTHER" id="PTHR46246">
    <property type="entry name" value="GUANOSINE-3',5'-BIS(DIPHOSPHATE) 3'-PYROPHOSPHOHYDROLASE MESH1"/>
    <property type="match status" value="1"/>
</dbReference>
<dbReference type="Gene3D" id="1.10.3210.10">
    <property type="entry name" value="Hypothetical protein af1432"/>
    <property type="match status" value="1"/>
</dbReference>
<dbReference type="InterPro" id="IPR003607">
    <property type="entry name" value="HD/PDEase_dom"/>
</dbReference>
<dbReference type="RefSeq" id="WP_268779470.1">
    <property type="nucleotide sequence ID" value="NZ_JAPRAT010000008.1"/>
</dbReference>
<evidence type="ECO:0000313" key="3">
    <source>
        <dbReference type="Proteomes" id="UP001084197"/>
    </source>
</evidence>
<organism evidence="2 3">
    <name type="scientific">Natronobacillus azotifigens</name>
    <dbReference type="NCBI Taxonomy" id="472978"/>
    <lineage>
        <taxon>Bacteria</taxon>
        <taxon>Bacillati</taxon>
        <taxon>Bacillota</taxon>
        <taxon>Bacilli</taxon>
        <taxon>Bacillales</taxon>
        <taxon>Bacillaceae</taxon>
        <taxon>Natronobacillus</taxon>
    </lineage>
</organism>
<dbReference type="InterPro" id="IPR052194">
    <property type="entry name" value="MESH1"/>
</dbReference>
<sequence>MITGNLMRAITYATNKHDGQKRKVDKTPYIAHPYRVAMLLKEYQCSEHVVIAGLLHDIVEDTDGTIGGITNLFGKEVRDLIEFVTELDKKTDWEERKEHSIEKIKNAPMDAKLVTCADKIDNLQSMLDSEMIYGNSMWRSFERGKKDQQWYYQKMYESVVYQIPHHELHPLMHLYEKLLQQFMEERI</sequence>
<accession>A0A9J6RAW2</accession>
<dbReference type="Pfam" id="PF13328">
    <property type="entry name" value="HD_4"/>
    <property type="match status" value="1"/>
</dbReference>
<dbReference type="AlphaFoldDB" id="A0A9J6RAW2"/>
<dbReference type="SUPFAM" id="SSF109604">
    <property type="entry name" value="HD-domain/PDEase-like"/>
    <property type="match status" value="1"/>
</dbReference>
<dbReference type="PANTHER" id="PTHR46246:SF1">
    <property type="entry name" value="GUANOSINE-3',5'-BIS(DIPHOSPHATE) 3'-PYROPHOSPHOHYDROLASE MESH1"/>
    <property type="match status" value="1"/>
</dbReference>
<feature type="domain" description="HD" evidence="1">
    <location>
        <begin position="29"/>
        <end position="123"/>
    </location>
</feature>
<keyword evidence="3" id="KW-1185">Reference proteome</keyword>
<dbReference type="GO" id="GO:0008893">
    <property type="term" value="F:guanosine-3',5'-bis(diphosphate) 3'-diphosphatase activity"/>
    <property type="evidence" value="ECO:0007669"/>
    <property type="project" value="TreeGrafter"/>
</dbReference>
<gene>
    <name evidence="2" type="ORF">OWO01_05720</name>
</gene>
<dbReference type="PROSITE" id="PS51831">
    <property type="entry name" value="HD"/>
    <property type="match status" value="1"/>
</dbReference>